<dbReference type="CDD" id="cd01347">
    <property type="entry name" value="ligand_gated_channel"/>
    <property type="match status" value="1"/>
</dbReference>
<keyword evidence="5 14" id="KW-0732">Signal</keyword>
<dbReference type="SUPFAM" id="SSF56935">
    <property type="entry name" value="Porins"/>
    <property type="match status" value="1"/>
</dbReference>
<keyword evidence="9 10" id="KW-0998">Cell outer membrane</keyword>
<feature type="compositionally biased region" description="Basic and acidic residues" evidence="13">
    <location>
        <begin position="105"/>
        <end position="114"/>
    </location>
</feature>
<dbReference type="Pfam" id="PF00593">
    <property type="entry name" value="TonB_dep_Rec_b-barrel"/>
    <property type="match status" value="1"/>
</dbReference>
<dbReference type="InterPro" id="IPR012910">
    <property type="entry name" value="Plug_dom"/>
</dbReference>
<accession>A0ABU1G3A7</accession>
<gene>
    <name evidence="17" type="ORF">QC818_11270</name>
</gene>
<feature type="chain" id="PRO_5046745651" evidence="14">
    <location>
        <begin position="25"/>
        <end position="651"/>
    </location>
</feature>
<evidence type="ECO:0000256" key="10">
    <source>
        <dbReference type="PROSITE-ProRule" id="PRU01360"/>
    </source>
</evidence>
<keyword evidence="18" id="KW-1185">Reference proteome</keyword>
<evidence type="ECO:0000313" key="18">
    <source>
        <dbReference type="Proteomes" id="UP001264519"/>
    </source>
</evidence>
<evidence type="ECO:0000256" key="11">
    <source>
        <dbReference type="PROSITE-ProRule" id="PRU10144"/>
    </source>
</evidence>
<keyword evidence="2 10" id="KW-0813">Transport</keyword>
<evidence type="ECO:0000256" key="12">
    <source>
        <dbReference type="RuleBase" id="RU003357"/>
    </source>
</evidence>
<dbReference type="RefSeq" id="WP_309652963.1">
    <property type="nucleotide sequence ID" value="NZ_JARWAK010000009.1"/>
</dbReference>
<dbReference type="InterPro" id="IPR039426">
    <property type="entry name" value="TonB-dep_rcpt-like"/>
</dbReference>
<proteinExistence type="inferred from homology"/>
<evidence type="ECO:0000256" key="4">
    <source>
        <dbReference type="ARBA" id="ARBA00022692"/>
    </source>
</evidence>
<evidence type="ECO:0000259" key="16">
    <source>
        <dbReference type="Pfam" id="PF07715"/>
    </source>
</evidence>
<reference evidence="17 18" key="1">
    <citation type="submission" date="2023-04" db="EMBL/GenBank/DDBJ databases">
        <title>A long-awaited taxogenomic arrangement of the family Halomonadaceae.</title>
        <authorList>
            <person name="De La Haba R."/>
            <person name="Chuvochina M."/>
            <person name="Wittouck S."/>
            <person name="Arahal D.R."/>
            <person name="Sanchez-Porro C."/>
            <person name="Hugenholtz P."/>
            <person name="Ventosa A."/>
        </authorList>
    </citation>
    <scope>NUCLEOTIDE SEQUENCE [LARGE SCALE GENOMIC DNA]</scope>
    <source>
        <strain evidence="17 18">DSM 23530</strain>
    </source>
</reference>
<evidence type="ECO:0000313" key="17">
    <source>
        <dbReference type="EMBL" id="MDR5867369.1"/>
    </source>
</evidence>
<keyword evidence="7 12" id="KW-0798">TonB box</keyword>
<evidence type="ECO:0000256" key="6">
    <source>
        <dbReference type="ARBA" id="ARBA00023065"/>
    </source>
</evidence>
<evidence type="ECO:0000256" key="14">
    <source>
        <dbReference type="SAM" id="SignalP"/>
    </source>
</evidence>
<feature type="domain" description="TonB-dependent receptor-like beta-barrel" evidence="15">
    <location>
        <begin position="205"/>
        <end position="624"/>
    </location>
</feature>
<evidence type="ECO:0000256" key="3">
    <source>
        <dbReference type="ARBA" id="ARBA00022452"/>
    </source>
</evidence>
<feature type="short sequence motif" description="TonB C-terminal box" evidence="11">
    <location>
        <begin position="634"/>
        <end position="651"/>
    </location>
</feature>
<dbReference type="InterPro" id="IPR010917">
    <property type="entry name" value="TonB_rcpt_CS"/>
</dbReference>
<keyword evidence="4 10" id="KW-0812">Transmembrane</keyword>
<comment type="similarity">
    <text evidence="10 12">Belongs to the TonB-dependent receptor family.</text>
</comment>
<evidence type="ECO:0000256" key="2">
    <source>
        <dbReference type="ARBA" id="ARBA00022448"/>
    </source>
</evidence>
<feature type="domain" description="TonB-dependent receptor plug" evidence="16">
    <location>
        <begin position="45"/>
        <end position="154"/>
    </location>
</feature>
<dbReference type="Gene3D" id="2.40.170.20">
    <property type="entry name" value="TonB-dependent receptor, beta-barrel domain"/>
    <property type="match status" value="1"/>
</dbReference>
<comment type="caution">
    <text evidence="17">The sequence shown here is derived from an EMBL/GenBank/DDBJ whole genome shotgun (WGS) entry which is preliminary data.</text>
</comment>
<evidence type="ECO:0000256" key="13">
    <source>
        <dbReference type="SAM" id="MobiDB-lite"/>
    </source>
</evidence>
<dbReference type="Proteomes" id="UP001264519">
    <property type="component" value="Unassembled WGS sequence"/>
</dbReference>
<comment type="subcellular location">
    <subcellularLocation>
        <location evidence="1 10">Cell outer membrane</location>
        <topology evidence="1 10">Multi-pass membrane protein</topology>
    </subcellularLocation>
</comment>
<dbReference type="Pfam" id="PF07715">
    <property type="entry name" value="Plug"/>
    <property type="match status" value="1"/>
</dbReference>
<dbReference type="InterPro" id="IPR000531">
    <property type="entry name" value="Beta-barrel_TonB"/>
</dbReference>
<keyword evidence="8 10" id="KW-0472">Membrane</keyword>
<keyword evidence="6" id="KW-0406">Ion transport</keyword>
<dbReference type="PANTHER" id="PTHR30069">
    <property type="entry name" value="TONB-DEPENDENT OUTER MEMBRANE RECEPTOR"/>
    <property type="match status" value="1"/>
</dbReference>
<organism evidence="17 18">
    <name type="scientific">Halomonas koreensis</name>
    <dbReference type="NCBI Taxonomy" id="245385"/>
    <lineage>
        <taxon>Bacteria</taxon>
        <taxon>Pseudomonadati</taxon>
        <taxon>Pseudomonadota</taxon>
        <taxon>Gammaproteobacteria</taxon>
        <taxon>Oceanospirillales</taxon>
        <taxon>Halomonadaceae</taxon>
        <taxon>Halomonas</taxon>
    </lineage>
</organism>
<evidence type="ECO:0000256" key="1">
    <source>
        <dbReference type="ARBA" id="ARBA00004571"/>
    </source>
</evidence>
<dbReference type="Gene3D" id="2.170.130.10">
    <property type="entry name" value="TonB-dependent receptor, plug domain"/>
    <property type="match status" value="1"/>
</dbReference>
<evidence type="ECO:0000256" key="8">
    <source>
        <dbReference type="ARBA" id="ARBA00023136"/>
    </source>
</evidence>
<dbReference type="PANTHER" id="PTHR30069:SF53">
    <property type="entry name" value="COLICIN I RECEPTOR-RELATED"/>
    <property type="match status" value="1"/>
</dbReference>
<dbReference type="InterPro" id="IPR037066">
    <property type="entry name" value="Plug_dom_sf"/>
</dbReference>
<evidence type="ECO:0000256" key="7">
    <source>
        <dbReference type="ARBA" id="ARBA00023077"/>
    </source>
</evidence>
<feature type="region of interest" description="Disordered" evidence="13">
    <location>
        <begin position="105"/>
        <end position="125"/>
    </location>
</feature>
<sequence length="651" mass="71363">MPLPHARSLLATAIAGLAAPAAMAEDTARLEDIVVTAAGFEQQMQDAPASISVIPRERLEDRAYRDVTDALRDVPGVTVTGGGSSSDISIRGMAAKYTLILVDGRRQGSRETRPNSDGPGIEQGWLPPLSAIERIEVIRGPMSSLYGSDALGGVINVITRKVPEAWGGEVSTSMTIQEDSASGDAYNGRFHVAGPLVADRLGLQVYGQYDQRDEDDILEGYNDQRLASGTAKLSWTPDATHELGLEAGYSQQRRIAHPGESIPTMRRGRPAERSEQDYRRRHFALSHDGHFGFGSTESYLQQETVDNPSRDMNYRSTVANTKGVLPLGEHILTLGAQYEEQRLEDGGNQSETSDLDELTRWRWAVFAEDEWRLAEAFSLTGGVRLNHDENYGSHWSPRLYGVWRLDERWTLKGGVSSGFRAPDLRATSPGWGQISRGGNIYGNPDLEAETSLSRELGLHYAGPSGLAAGMTIFHTDFEDKITRVTCPDSVCSVGPNQWGSDPTYRVNVDEAVTQGVEVSLSAPLGEAFELRGSYTYTDSEQKSGEYKGEPLTQLPEHQLSATLDWQAGERLSQWTRISYRGEESQPTTGPSQDAIVAPSYTFVDAGLAYRLTPAATLSAGLYNLLDEDITADEYGYVEDGRRLWLGVQVDF</sequence>
<name>A0ABU1G3A7_9GAMM</name>
<keyword evidence="3 10" id="KW-1134">Transmembrane beta strand</keyword>
<dbReference type="EMBL" id="JARWAK010000009">
    <property type="protein sequence ID" value="MDR5867369.1"/>
    <property type="molecule type" value="Genomic_DNA"/>
</dbReference>
<evidence type="ECO:0000259" key="15">
    <source>
        <dbReference type="Pfam" id="PF00593"/>
    </source>
</evidence>
<dbReference type="PROSITE" id="PS52016">
    <property type="entry name" value="TONB_DEPENDENT_REC_3"/>
    <property type="match status" value="1"/>
</dbReference>
<feature type="signal peptide" evidence="14">
    <location>
        <begin position="1"/>
        <end position="24"/>
    </location>
</feature>
<dbReference type="PROSITE" id="PS01156">
    <property type="entry name" value="TONB_DEPENDENT_REC_2"/>
    <property type="match status" value="1"/>
</dbReference>
<evidence type="ECO:0000256" key="9">
    <source>
        <dbReference type="ARBA" id="ARBA00023237"/>
    </source>
</evidence>
<dbReference type="InterPro" id="IPR036942">
    <property type="entry name" value="Beta-barrel_TonB_sf"/>
</dbReference>
<protein>
    <submittedName>
        <fullName evidence="17">Ligand-gated channel protein</fullName>
    </submittedName>
</protein>
<dbReference type="NCBIfam" id="NF010010">
    <property type="entry name" value="PRK13483.1"/>
    <property type="match status" value="1"/>
</dbReference>
<evidence type="ECO:0000256" key="5">
    <source>
        <dbReference type="ARBA" id="ARBA00022729"/>
    </source>
</evidence>